<feature type="non-terminal residue" evidence="1">
    <location>
        <position position="34"/>
    </location>
</feature>
<gene>
    <name evidence="1" type="ORF">S12H4_63606</name>
</gene>
<protein>
    <submittedName>
        <fullName evidence="1">Uncharacterized protein</fullName>
    </submittedName>
</protein>
<sequence length="34" mass="3585">SGALAFGGLYRCSDNFVDPNSEKPVAMLIANPTE</sequence>
<comment type="caution">
    <text evidence="1">The sequence shown here is derived from an EMBL/GenBank/DDBJ whole genome shotgun (WGS) entry which is preliminary data.</text>
</comment>
<name>X1VRY3_9ZZZZ</name>
<proteinExistence type="predicted"/>
<feature type="non-terminal residue" evidence="1">
    <location>
        <position position="1"/>
    </location>
</feature>
<dbReference type="EMBL" id="BARW01043420">
    <property type="protein sequence ID" value="GAJ19831.1"/>
    <property type="molecule type" value="Genomic_DNA"/>
</dbReference>
<dbReference type="AlphaFoldDB" id="X1VRY3"/>
<reference evidence="1" key="1">
    <citation type="journal article" date="2014" name="Front. Microbiol.">
        <title>High frequency of phylogenetically diverse reductive dehalogenase-homologous genes in deep subseafloor sedimentary metagenomes.</title>
        <authorList>
            <person name="Kawai M."/>
            <person name="Futagami T."/>
            <person name="Toyoda A."/>
            <person name="Takaki Y."/>
            <person name="Nishi S."/>
            <person name="Hori S."/>
            <person name="Arai W."/>
            <person name="Tsubouchi T."/>
            <person name="Morono Y."/>
            <person name="Uchiyama I."/>
            <person name="Ito T."/>
            <person name="Fujiyama A."/>
            <person name="Inagaki F."/>
            <person name="Takami H."/>
        </authorList>
    </citation>
    <scope>NUCLEOTIDE SEQUENCE</scope>
    <source>
        <strain evidence="1">Expedition CK06-06</strain>
    </source>
</reference>
<accession>X1VRY3</accession>
<evidence type="ECO:0000313" key="1">
    <source>
        <dbReference type="EMBL" id="GAJ19831.1"/>
    </source>
</evidence>
<organism evidence="1">
    <name type="scientific">marine sediment metagenome</name>
    <dbReference type="NCBI Taxonomy" id="412755"/>
    <lineage>
        <taxon>unclassified sequences</taxon>
        <taxon>metagenomes</taxon>
        <taxon>ecological metagenomes</taxon>
    </lineage>
</organism>